<dbReference type="EMBL" id="UYRV01030408">
    <property type="protein sequence ID" value="VDK84729.1"/>
    <property type="molecule type" value="Genomic_DNA"/>
</dbReference>
<organism evidence="7 8">
    <name type="scientific">Cylicostephanus goldi</name>
    <name type="common">Nematode worm</name>
    <dbReference type="NCBI Taxonomy" id="71465"/>
    <lineage>
        <taxon>Eukaryota</taxon>
        <taxon>Metazoa</taxon>
        <taxon>Ecdysozoa</taxon>
        <taxon>Nematoda</taxon>
        <taxon>Chromadorea</taxon>
        <taxon>Rhabditida</taxon>
        <taxon>Rhabditina</taxon>
        <taxon>Rhabditomorpha</taxon>
        <taxon>Strongyloidea</taxon>
        <taxon>Strongylidae</taxon>
        <taxon>Cylicostephanus</taxon>
    </lineage>
</organism>
<dbReference type="OrthoDB" id="5969272at2759"/>
<dbReference type="GO" id="GO:0005886">
    <property type="term" value="C:plasma membrane"/>
    <property type="evidence" value="ECO:0007669"/>
    <property type="project" value="TreeGrafter"/>
</dbReference>
<dbReference type="PANTHER" id="PTHR45080">
    <property type="entry name" value="CONTACTIN 5"/>
    <property type="match status" value="1"/>
</dbReference>
<proteinExistence type="predicted"/>
<dbReference type="GO" id="GO:0007156">
    <property type="term" value="P:homophilic cell adhesion via plasma membrane adhesion molecules"/>
    <property type="evidence" value="ECO:0007669"/>
    <property type="project" value="TreeGrafter"/>
</dbReference>
<dbReference type="SUPFAM" id="SSF48726">
    <property type="entry name" value="Immunoglobulin"/>
    <property type="match status" value="1"/>
</dbReference>
<dbReference type="Pfam" id="PF13927">
    <property type="entry name" value="Ig_3"/>
    <property type="match status" value="1"/>
</dbReference>
<dbReference type="GO" id="GO:0043025">
    <property type="term" value="C:neuronal cell body"/>
    <property type="evidence" value="ECO:0007669"/>
    <property type="project" value="TreeGrafter"/>
</dbReference>
<evidence type="ECO:0000256" key="1">
    <source>
        <dbReference type="ARBA" id="ARBA00022729"/>
    </source>
</evidence>
<keyword evidence="5" id="KW-0472">Membrane</keyword>
<dbReference type="InterPro" id="IPR013783">
    <property type="entry name" value="Ig-like_fold"/>
</dbReference>
<dbReference type="InterPro" id="IPR003598">
    <property type="entry name" value="Ig_sub2"/>
</dbReference>
<dbReference type="InterPro" id="IPR050958">
    <property type="entry name" value="Cell_Adh-Cytoskel_Orgn"/>
</dbReference>
<keyword evidence="5" id="KW-0812">Transmembrane</keyword>
<dbReference type="PANTHER" id="PTHR45080:SF8">
    <property type="entry name" value="IG-LIKE DOMAIN-CONTAINING PROTEIN"/>
    <property type="match status" value="1"/>
</dbReference>
<keyword evidence="5" id="KW-1133">Transmembrane helix</keyword>
<accession>A0A3P6TMW7</accession>
<dbReference type="AlphaFoldDB" id="A0A3P6TMW7"/>
<keyword evidence="3" id="KW-1015">Disulfide bond</keyword>
<dbReference type="Gene3D" id="2.60.40.10">
    <property type="entry name" value="Immunoglobulins"/>
    <property type="match status" value="1"/>
</dbReference>
<evidence type="ECO:0000256" key="4">
    <source>
        <dbReference type="ARBA" id="ARBA00023319"/>
    </source>
</evidence>
<evidence type="ECO:0000256" key="2">
    <source>
        <dbReference type="ARBA" id="ARBA00022737"/>
    </source>
</evidence>
<reference evidence="7 8" key="1">
    <citation type="submission" date="2018-11" db="EMBL/GenBank/DDBJ databases">
        <authorList>
            <consortium name="Pathogen Informatics"/>
        </authorList>
    </citation>
    <scope>NUCLEOTIDE SEQUENCE [LARGE SCALE GENOMIC DNA]</scope>
</reference>
<keyword evidence="1" id="KW-0732">Signal</keyword>
<dbReference type="GO" id="GO:0030424">
    <property type="term" value="C:axon"/>
    <property type="evidence" value="ECO:0007669"/>
    <property type="project" value="TreeGrafter"/>
</dbReference>
<keyword evidence="4" id="KW-0393">Immunoglobulin domain</keyword>
<keyword evidence="8" id="KW-1185">Reference proteome</keyword>
<dbReference type="GO" id="GO:0008046">
    <property type="term" value="F:axon guidance receptor activity"/>
    <property type="evidence" value="ECO:0007669"/>
    <property type="project" value="TreeGrafter"/>
</dbReference>
<dbReference type="GO" id="GO:0050808">
    <property type="term" value="P:synapse organization"/>
    <property type="evidence" value="ECO:0007669"/>
    <property type="project" value="TreeGrafter"/>
</dbReference>
<dbReference type="FunFam" id="2.60.40.10:FF:000032">
    <property type="entry name" value="palladin isoform X1"/>
    <property type="match status" value="1"/>
</dbReference>
<protein>
    <recommendedName>
        <fullName evidence="6">Ig-like domain-containing protein</fullName>
    </recommendedName>
</protein>
<dbReference type="SMART" id="SM00408">
    <property type="entry name" value="IGc2"/>
    <property type="match status" value="1"/>
</dbReference>
<dbReference type="InterPro" id="IPR003599">
    <property type="entry name" value="Ig_sub"/>
</dbReference>
<feature type="transmembrane region" description="Helical" evidence="5">
    <location>
        <begin position="114"/>
        <end position="137"/>
    </location>
</feature>
<dbReference type="InterPro" id="IPR007110">
    <property type="entry name" value="Ig-like_dom"/>
</dbReference>
<feature type="non-terminal residue" evidence="7">
    <location>
        <position position="1"/>
    </location>
</feature>
<gene>
    <name evidence="7" type="ORF">CGOC_LOCUS8337</name>
</gene>
<sequence length="169" mass="19334">HQFHKKTVFQVVKTVKPYHTQSDPEKPRYLEYGKPADFECNIDGTPRPDYSWLKDGRPYEGGELSPDNRRLHIARVAAEDKGVFECMATNRAGTIVYKFAAKVKGAGARVSRPFLFMIFMLLLGLLCCLVTALVLYFKQRKTAIEQERASLFLETKSRTRVYKCAIPPQ</sequence>
<dbReference type="PROSITE" id="PS50835">
    <property type="entry name" value="IG_LIKE"/>
    <property type="match status" value="1"/>
</dbReference>
<dbReference type="SMART" id="SM00409">
    <property type="entry name" value="IG"/>
    <property type="match status" value="1"/>
</dbReference>
<evidence type="ECO:0000313" key="7">
    <source>
        <dbReference type="EMBL" id="VDK84729.1"/>
    </source>
</evidence>
<dbReference type="Proteomes" id="UP000271889">
    <property type="component" value="Unassembled WGS sequence"/>
</dbReference>
<evidence type="ECO:0000313" key="8">
    <source>
        <dbReference type="Proteomes" id="UP000271889"/>
    </source>
</evidence>
<feature type="domain" description="Ig-like" evidence="6">
    <location>
        <begin position="17"/>
        <end position="104"/>
    </location>
</feature>
<keyword evidence="2" id="KW-0677">Repeat</keyword>
<evidence type="ECO:0000256" key="3">
    <source>
        <dbReference type="ARBA" id="ARBA00023157"/>
    </source>
</evidence>
<evidence type="ECO:0000256" key="5">
    <source>
        <dbReference type="SAM" id="Phobius"/>
    </source>
</evidence>
<evidence type="ECO:0000259" key="6">
    <source>
        <dbReference type="PROSITE" id="PS50835"/>
    </source>
</evidence>
<name>A0A3P6TMW7_CYLGO</name>
<dbReference type="InterPro" id="IPR036179">
    <property type="entry name" value="Ig-like_dom_sf"/>
</dbReference>